<evidence type="ECO:0000256" key="1">
    <source>
        <dbReference type="SAM" id="MobiDB-lite"/>
    </source>
</evidence>
<sequence length="156" mass="17424">MNFQWPAGLAPLIGAVEPWLPALTVIGVIMALASMLAIPWLVVRMPVDYFHQPSRPVRYRGPLAWGLWVIRNALALVLLAAGVLMLVLPGQGILTILIALMVSTFPGKYRLERAIMRRPGVLRSVNWIRRRYRRPPLNPPSDAPPGDHQVRDPDAD</sequence>
<protein>
    <recommendedName>
        <fullName evidence="5">Transmembrane protein (PGPGW)</fullName>
    </recommendedName>
</protein>
<feature type="transmembrane region" description="Helical" evidence="2">
    <location>
        <begin position="20"/>
        <end position="42"/>
    </location>
</feature>
<dbReference type="EMBL" id="JAJGNA010000018">
    <property type="protein sequence ID" value="MCC4309595.1"/>
    <property type="molecule type" value="Genomic_DNA"/>
</dbReference>
<dbReference type="Proteomes" id="UP001108027">
    <property type="component" value="Unassembled WGS sequence"/>
</dbReference>
<evidence type="ECO:0000313" key="3">
    <source>
        <dbReference type="EMBL" id="MCC4309595.1"/>
    </source>
</evidence>
<evidence type="ECO:0000313" key="4">
    <source>
        <dbReference type="Proteomes" id="UP001108027"/>
    </source>
</evidence>
<reference evidence="3" key="1">
    <citation type="submission" date="2021-10" db="EMBL/GenBank/DDBJ databases">
        <title>The diversity and Nitrogen Metabolism of Culturable Nitrate-Utilizing Bacteria Within the Oxygen Minimum Zone of the Changjiang (Yangtze River)Estuary.</title>
        <authorList>
            <person name="Zhang D."/>
            <person name="Zheng J."/>
            <person name="Liu S."/>
            <person name="He W."/>
        </authorList>
    </citation>
    <scope>NUCLEOTIDE SEQUENCE</scope>
    <source>
        <strain evidence="3">FXH-223</strain>
    </source>
</reference>
<evidence type="ECO:0008006" key="5">
    <source>
        <dbReference type="Google" id="ProtNLM"/>
    </source>
</evidence>
<organism evidence="3 4">
    <name type="scientific">Alloalcanivorax marinus</name>
    <dbReference type="NCBI Taxonomy" id="1177169"/>
    <lineage>
        <taxon>Bacteria</taxon>
        <taxon>Pseudomonadati</taxon>
        <taxon>Pseudomonadota</taxon>
        <taxon>Gammaproteobacteria</taxon>
        <taxon>Oceanospirillales</taxon>
        <taxon>Alcanivoracaceae</taxon>
        <taxon>Alloalcanivorax</taxon>
    </lineage>
</organism>
<keyword evidence="2" id="KW-0812">Transmembrane</keyword>
<dbReference type="RefSeq" id="WP_204429894.1">
    <property type="nucleotide sequence ID" value="NZ_ARXL01000010.1"/>
</dbReference>
<keyword evidence="4" id="KW-1185">Reference proteome</keyword>
<keyword evidence="2" id="KW-1133">Transmembrane helix</keyword>
<accession>A0A9Q3UNE1</accession>
<keyword evidence="2" id="KW-0472">Membrane</keyword>
<feature type="transmembrane region" description="Helical" evidence="2">
    <location>
        <begin position="63"/>
        <end position="86"/>
    </location>
</feature>
<feature type="transmembrane region" description="Helical" evidence="2">
    <location>
        <begin position="92"/>
        <end position="109"/>
    </location>
</feature>
<evidence type="ECO:0000256" key="2">
    <source>
        <dbReference type="SAM" id="Phobius"/>
    </source>
</evidence>
<proteinExistence type="predicted"/>
<comment type="caution">
    <text evidence="3">The sequence shown here is derived from an EMBL/GenBank/DDBJ whole genome shotgun (WGS) entry which is preliminary data.</text>
</comment>
<dbReference type="AlphaFoldDB" id="A0A9Q3UNE1"/>
<feature type="region of interest" description="Disordered" evidence="1">
    <location>
        <begin position="136"/>
        <end position="156"/>
    </location>
</feature>
<gene>
    <name evidence="3" type="ORF">LL252_13545</name>
</gene>
<name>A0A9Q3UNE1_9GAMM</name>